<feature type="compositionally biased region" description="Polar residues" evidence="1">
    <location>
        <begin position="1"/>
        <end position="11"/>
    </location>
</feature>
<dbReference type="OrthoDB" id="702307at2759"/>
<keyword evidence="2" id="KW-1133">Transmembrane helix</keyword>
<feature type="region of interest" description="Disordered" evidence="1">
    <location>
        <begin position="1"/>
        <end position="26"/>
    </location>
</feature>
<dbReference type="Gramene" id="TraesNOR3B03G01666840.1">
    <property type="protein sequence ID" value="TraesNOR3B03G01666840.1"/>
    <property type="gene ID" value="TraesNOR3B03G01666840"/>
</dbReference>
<keyword evidence="2" id="KW-0812">Transmembrane</keyword>
<reference evidence="3" key="2">
    <citation type="submission" date="2018-10" db="UniProtKB">
        <authorList>
            <consortium name="EnsemblPlants"/>
        </authorList>
    </citation>
    <scope>IDENTIFICATION</scope>
</reference>
<dbReference type="AlphaFoldDB" id="A0A077S084"/>
<protein>
    <recommendedName>
        <fullName evidence="5">Zinc finger GRF-type domain-containing protein</fullName>
    </recommendedName>
</protein>
<evidence type="ECO:0000313" key="4">
    <source>
        <dbReference type="Proteomes" id="UP000019116"/>
    </source>
</evidence>
<dbReference type="Gramene" id="TraesCS3B02G240700.1">
    <property type="protein sequence ID" value="TraesCS3B02G240700.1"/>
    <property type="gene ID" value="TraesCS3B02G240700"/>
</dbReference>
<evidence type="ECO:0000256" key="1">
    <source>
        <dbReference type="SAM" id="MobiDB-lite"/>
    </source>
</evidence>
<dbReference type="Gramene" id="TraesCS3B03G0628300.1">
    <property type="protein sequence ID" value="TraesCS3B03G0628300.1.CDS"/>
    <property type="gene ID" value="TraesCS3B03G0628300"/>
</dbReference>
<dbReference type="EnsemblPlants" id="TraesCS3B02G240700.1">
    <property type="protein sequence ID" value="TraesCS3B02G240700.1"/>
    <property type="gene ID" value="TraesCS3B02G240700"/>
</dbReference>
<reference evidence="3" key="1">
    <citation type="submission" date="2018-08" db="EMBL/GenBank/DDBJ databases">
        <authorList>
            <person name="Rossello M."/>
        </authorList>
    </citation>
    <scope>NUCLEOTIDE SEQUENCE [LARGE SCALE GENOMIC DNA]</scope>
    <source>
        <strain evidence="3">cv. Chinese Spring</strain>
    </source>
</reference>
<organism evidence="3">
    <name type="scientific">Triticum aestivum</name>
    <name type="common">Wheat</name>
    <dbReference type="NCBI Taxonomy" id="4565"/>
    <lineage>
        <taxon>Eukaryota</taxon>
        <taxon>Viridiplantae</taxon>
        <taxon>Streptophyta</taxon>
        <taxon>Embryophyta</taxon>
        <taxon>Tracheophyta</taxon>
        <taxon>Spermatophyta</taxon>
        <taxon>Magnoliopsida</taxon>
        <taxon>Liliopsida</taxon>
        <taxon>Poales</taxon>
        <taxon>Poaceae</taxon>
        <taxon>BOP clade</taxon>
        <taxon>Pooideae</taxon>
        <taxon>Triticodae</taxon>
        <taxon>Triticeae</taxon>
        <taxon>Triticinae</taxon>
        <taxon>Triticum</taxon>
    </lineage>
</organism>
<feature type="transmembrane region" description="Helical" evidence="2">
    <location>
        <begin position="190"/>
        <end position="210"/>
    </location>
</feature>
<keyword evidence="4" id="KW-1185">Reference proteome</keyword>
<evidence type="ECO:0008006" key="5">
    <source>
        <dbReference type="Google" id="ProtNLM"/>
    </source>
</evidence>
<sequence>MKGCTSLSGKQQAGRRGAGASSSSSHPLPLNGCDLVGADMTKDGEPWAKITGEVRYMDVDFCKGTENLPEFDWGIPLSSPDAAFNGTDKSDHCCHLLNPARRVCSDGYDYGRRFLVCPREGYDTCAYLKWVDKEWQGRPRQVIGKLAEENVALQKFVFDKDAKIMRLKEERKAMIMNHKKEIRTRDRREIWLACLVCCSALLYGVVALVIRGFV</sequence>
<proteinExistence type="predicted"/>
<dbReference type="HOGENOM" id="CLU_1291017_0_0_1"/>
<dbReference type="OMA" id="KAMIMNH"/>
<keyword evidence="2" id="KW-0472">Membrane</keyword>
<dbReference type="Proteomes" id="UP000019116">
    <property type="component" value="Chromosome 3B"/>
</dbReference>
<dbReference type="PANTHER" id="PTHR35163">
    <property type="entry name" value="OS02G0467300 PROTEIN"/>
    <property type="match status" value="1"/>
</dbReference>
<name>A0A077S084_WHEAT</name>
<evidence type="ECO:0000313" key="3">
    <source>
        <dbReference type="EnsemblPlants" id="TraesCS3B02G240700.1"/>
    </source>
</evidence>
<evidence type="ECO:0000256" key="2">
    <source>
        <dbReference type="SAM" id="Phobius"/>
    </source>
</evidence>
<dbReference type="PANTHER" id="PTHR35163:SF12">
    <property type="entry name" value="OS05G0134500 PROTEIN"/>
    <property type="match status" value="1"/>
</dbReference>
<accession>A0A077S084</accession>
<feature type="compositionally biased region" description="Low complexity" evidence="1">
    <location>
        <begin position="14"/>
        <end position="25"/>
    </location>
</feature>